<feature type="domain" description="Bacteriophage T7 tail fibre protein-like N-terminal" evidence="4">
    <location>
        <begin position="7"/>
        <end position="111"/>
    </location>
</feature>
<dbReference type="GO" id="GO:0098015">
    <property type="term" value="C:virus tail"/>
    <property type="evidence" value="ECO:0007669"/>
    <property type="project" value="UniProtKB-KW"/>
</dbReference>
<evidence type="ECO:0000256" key="2">
    <source>
        <dbReference type="ARBA" id="ARBA00022732"/>
    </source>
</evidence>
<dbReference type="Proteomes" id="UP000221958">
    <property type="component" value="Segment"/>
</dbReference>
<reference evidence="6" key="1">
    <citation type="submission" date="2016-11" db="EMBL/GenBank/DDBJ databases">
        <authorList>
            <person name="Xavier A.S."/>
            <person name="Silva F.P."/>
            <person name="Vidigal P.M.P."/>
            <person name="Lima T.T.M."/>
            <person name="Souza F.O."/>
            <person name="Alfenas-Zerbini P."/>
        </authorList>
    </citation>
    <scope>NUCLEOTIDE SEQUENCE [LARGE SCALE GENOMIC DNA]</scope>
</reference>
<proteinExistence type="predicted"/>
<keyword evidence="6" id="KW-1185">Reference proteome</keyword>
<dbReference type="InterPro" id="IPR005604">
    <property type="entry name" value="Phage_T7_tail_fibre-like_N"/>
</dbReference>
<sequence>MAFSTQRAVSDGSMTYLDISIQYQKRADIAVFYNDLPAPAGSWSWVGTTDKRIQFTNPVPNGTEVLIKRTTRIDSIINVFATGAKFTNASMDTNFQQLMYLNQEAVEGSALTDIFNDVDFHGYRLRNLGEAQNDNEAITLGQAKVQGANAWDAANAAAASRDLAAKWATQTPASVDGTNYSAKQYAINAAGSASDSATSAGNSAASAGASAGSATASAGSATASANSATLAQNWAVKMDGQVGGVDYSAKYYAGQSAASASASAGSASASGASATASANSATASGNSAAAAAASADLAAANAAAAGGFRFSGRKVVNVSGTADPTYSGCTVIGNSATPITLTMPASALANGGAVLITNWAAGALTVAVGSGATVMNPLGTTSFTLANNQWAILVGNGGSTFDIMAGAPLDSALAGYKNGPFVSFQNGVYGGLAMYRGSLATPSDINWMIYNSGEVLSFSHYPTGSGGTPDWTPFNFNPASKTLTYNGGISMTGGILNLGGNKITNVGTPTALTDVSTLGTVATLNRGIELILNGTGAIQQEFNTPILNGSNTMCFADLWYTIGSAGAAFSWNSEVGGGLGVSLWEDKAIVLTTNTPKATLAAGDYAFACQPIEGTFLQRLKYGTASARGSWVQFRAKATIPCTITLAVRNRSSTRSYCIPFNITTTAATYSAFIPGDTDTTFGNWGTATQAECYFVFTFAAGSTFTAPAANSWQSGNYLAAPGQTNMLSATTQRVSFSDVSWRDSDQLIPFVLPRRDEERRRCQRYYWSTYNAWDQRGTITQSGSVGTINYGTGTNTGVVSFGLPVTMMKVPTVLCVNASTGATGTWRCGNNTDVAWNNWTSGTNTVAVACSVIPGLNIVNGHIVCNARML</sequence>
<evidence type="ECO:0000259" key="4">
    <source>
        <dbReference type="Pfam" id="PF03906"/>
    </source>
</evidence>
<protein>
    <submittedName>
        <fullName evidence="5">Long tail fiber</fullName>
    </submittedName>
</protein>
<keyword evidence="3" id="KW-0946">Virion</keyword>
<name>A0A1L7DS67_9CAUD</name>
<comment type="subcellular location">
    <subcellularLocation>
        <location evidence="1">Virion</location>
    </subcellularLocation>
</comment>
<evidence type="ECO:0000256" key="1">
    <source>
        <dbReference type="ARBA" id="ARBA00004328"/>
    </source>
</evidence>
<dbReference type="Pfam" id="PF03906">
    <property type="entry name" value="Phage_T7_tail"/>
    <property type="match status" value="1"/>
</dbReference>
<evidence type="ECO:0000256" key="3">
    <source>
        <dbReference type="ARBA" id="ARBA00022844"/>
    </source>
</evidence>
<evidence type="ECO:0000313" key="5">
    <source>
        <dbReference type="EMBL" id="APU03188.1"/>
    </source>
</evidence>
<evidence type="ECO:0000313" key="6">
    <source>
        <dbReference type="Proteomes" id="UP000221958"/>
    </source>
</evidence>
<dbReference type="EMBL" id="KY117485">
    <property type="protein sequence ID" value="APU03188.1"/>
    <property type="molecule type" value="Genomic_DNA"/>
</dbReference>
<gene>
    <name evidence="5" type="ORF">phiAp1_47</name>
</gene>
<keyword evidence="2" id="KW-1227">Viral tail protein</keyword>
<accession>A0A1L7DS67</accession>
<organism evidence="5 6">
    <name type="scientific">Ralstonia phage phiAp1</name>
    <dbReference type="NCBI Taxonomy" id="2783867"/>
    <lineage>
        <taxon>Viruses</taxon>
        <taxon>Duplodnaviria</taxon>
        <taxon>Heunggongvirae</taxon>
        <taxon>Uroviricota</taxon>
        <taxon>Caudoviricetes</taxon>
        <taxon>Autographivirales</taxon>
        <taxon>Autoscriptoviridae</taxon>
        <taxon>Ayakvirus</taxon>
        <taxon>Ayakvirus Ap1</taxon>
    </lineage>
</organism>